<sequence>MTLESNQVSVVMLGASGAVGTEALNVLLQLKNIKQITLLGRSPIPNITAGNVQQHKIDVGDASSYQSFVQNSTTAICTFGVGQPSKISKEDFIKIDKTAVLDFARECKKAGVKHFELLASVGISSSSSSFYLRTKGELVEELKALSFDRLSTFQPSMILTPNNRYGLGQAITLKIWPLLKPLLFGGLRKYRGVPVSILGQAMAKNILKEGKGYEALQWDDFYSISK</sequence>
<dbReference type="SUPFAM" id="SSF51735">
    <property type="entry name" value="NAD(P)-binding Rossmann-fold domains"/>
    <property type="match status" value="1"/>
</dbReference>
<proteinExistence type="predicted"/>
<protein>
    <recommendedName>
        <fullName evidence="1">NAD(P)-binding domain-containing protein</fullName>
    </recommendedName>
</protein>
<evidence type="ECO:0000313" key="2">
    <source>
        <dbReference type="EMBL" id="KKN78615.1"/>
    </source>
</evidence>
<accession>A0A0F9TBH0</accession>
<feature type="domain" description="NAD(P)-binding" evidence="1">
    <location>
        <begin position="14"/>
        <end position="130"/>
    </location>
</feature>
<dbReference type="PANTHER" id="PTHR14097">
    <property type="entry name" value="OXIDOREDUCTASE HTATIP2"/>
    <property type="match status" value="1"/>
</dbReference>
<dbReference type="Pfam" id="PF13460">
    <property type="entry name" value="NAD_binding_10"/>
    <property type="match status" value="1"/>
</dbReference>
<dbReference type="AlphaFoldDB" id="A0A0F9TBH0"/>
<dbReference type="InterPro" id="IPR036291">
    <property type="entry name" value="NAD(P)-bd_dom_sf"/>
</dbReference>
<gene>
    <name evidence="2" type="ORF">LCGC14_0348120</name>
</gene>
<name>A0A0F9TBH0_9ZZZZ</name>
<organism evidence="2">
    <name type="scientific">marine sediment metagenome</name>
    <dbReference type="NCBI Taxonomy" id="412755"/>
    <lineage>
        <taxon>unclassified sequences</taxon>
        <taxon>metagenomes</taxon>
        <taxon>ecological metagenomes</taxon>
    </lineage>
</organism>
<dbReference type="EMBL" id="LAZR01000259">
    <property type="protein sequence ID" value="KKN78615.1"/>
    <property type="molecule type" value="Genomic_DNA"/>
</dbReference>
<reference evidence="2" key="1">
    <citation type="journal article" date="2015" name="Nature">
        <title>Complex archaea that bridge the gap between prokaryotes and eukaryotes.</title>
        <authorList>
            <person name="Spang A."/>
            <person name="Saw J.H."/>
            <person name="Jorgensen S.L."/>
            <person name="Zaremba-Niedzwiedzka K."/>
            <person name="Martijn J."/>
            <person name="Lind A.E."/>
            <person name="van Eijk R."/>
            <person name="Schleper C."/>
            <person name="Guy L."/>
            <person name="Ettema T.J."/>
        </authorList>
    </citation>
    <scope>NUCLEOTIDE SEQUENCE</scope>
</reference>
<dbReference type="PANTHER" id="PTHR14097:SF7">
    <property type="entry name" value="OXIDOREDUCTASE HTATIP2"/>
    <property type="match status" value="1"/>
</dbReference>
<evidence type="ECO:0000259" key="1">
    <source>
        <dbReference type="Pfam" id="PF13460"/>
    </source>
</evidence>
<dbReference type="InterPro" id="IPR016040">
    <property type="entry name" value="NAD(P)-bd_dom"/>
</dbReference>
<dbReference type="Gene3D" id="3.40.50.720">
    <property type="entry name" value="NAD(P)-binding Rossmann-like Domain"/>
    <property type="match status" value="1"/>
</dbReference>
<comment type="caution">
    <text evidence="2">The sequence shown here is derived from an EMBL/GenBank/DDBJ whole genome shotgun (WGS) entry which is preliminary data.</text>
</comment>